<comment type="cofactor">
    <cofactor evidence="6">
        <name>Zn(2+)</name>
        <dbReference type="ChEBI" id="CHEBI:29105"/>
    </cofactor>
    <text evidence="6">Binds 1 zinc ion per subunit.</text>
</comment>
<dbReference type="PANTHER" id="PTHR22726:SF1">
    <property type="entry name" value="METALLOENDOPEPTIDASE OMA1, MITOCHONDRIAL"/>
    <property type="match status" value="1"/>
</dbReference>
<keyword evidence="11" id="KW-1185">Reference proteome</keyword>
<evidence type="ECO:0000256" key="1">
    <source>
        <dbReference type="ARBA" id="ARBA00022670"/>
    </source>
</evidence>
<feature type="region of interest" description="Disordered" evidence="7">
    <location>
        <begin position="378"/>
        <end position="397"/>
    </location>
</feature>
<dbReference type="STRING" id="869212.Turpa_1185"/>
<dbReference type="GO" id="GO:0004222">
    <property type="term" value="F:metalloendopeptidase activity"/>
    <property type="evidence" value="ECO:0007669"/>
    <property type="project" value="InterPro"/>
</dbReference>
<keyword evidence="1 6" id="KW-0645">Protease</keyword>
<evidence type="ECO:0000259" key="9">
    <source>
        <dbReference type="Pfam" id="PF01435"/>
    </source>
</evidence>
<evidence type="ECO:0000256" key="4">
    <source>
        <dbReference type="ARBA" id="ARBA00022833"/>
    </source>
</evidence>
<evidence type="ECO:0000256" key="6">
    <source>
        <dbReference type="RuleBase" id="RU003983"/>
    </source>
</evidence>
<dbReference type="PANTHER" id="PTHR22726">
    <property type="entry name" value="METALLOENDOPEPTIDASE OMA1"/>
    <property type="match status" value="1"/>
</dbReference>
<feature type="domain" description="Peptidase M48" evidence="9">
    <location>
        <begin position="183"/>
        <end position="344"/>
    </location>
</feature>
<dbReference type="EMBL" id="CP002959">
    <property type="protein sequence ID" value="AFM11833.1"/>
    <property type="molecule type" value="Genomic_DNA"/>
</dbReference>
<evidence type="ECO:0000313" key="11">
    <source>
        <dbReference type="Proteomes" id="UP000006048"/>
    </source>
</evidence>
<evidence type="ECO:0000256" key="2">
    <source>
        <dbReference type="ARBA" id="ARBA00022723"/>
    </source>
</evidence>
<gene>
    <name evidence="10" type="ordered locus">Turpa_1185</name>
</gene>
<dbReference type="CDD" id="cd07332">
    <property type="entry name" value="M48C_Oma1_like"/>
    <property type="match status" value="1"/>
</dbReference>
<dbReference type="KEGG" id="tpx:Turpa_1185"/>
<keyword evidence="8" id="KW-0472">Membrane</keyword>
<dbReference type="GO" id="GO:0016020">
    <property type="term" value="C:membrane"/>
    <property type="evidence" value="ECO:0007669"/>
    <property type="project" value="TreeGrafter"/>
</dbReference>
<dbReference type="GO" id="GO:0046872">
    <property type="term" value="F:metal ion binding"/>
    <property type="evidence" value="ECO:0007669"/>
    <property type="project" value="UniProtKB-KW"/>
</dbReference>
<dbReference type="Proteomes" id="UP000006048">
    <property type="component" value="Chromosome"/>
</dbReference>
<dbReference type="GO" id="GO:0051603">
    <property type="term" value="P:proteolysis involved in protein catabolic process"/>
    <property type="evidence" value="ECO:0007669"/>
    <property type="project" value="TreeGrafter"/>
</dbReference>
<feature type="transmembrane region" description="Helical" evidence="8">
    <location>
        <begin position="114"/>
        <end position="133"/>
    </location>
</feature>
<keyword evidence="5 6" id="KW-0482">Metalloprotease</keyword>
<evidence type="ECO:0000256" key="3">
    <source>
        <dbReference type="ARBA" id="ARBA00022801"/>
    </source>
</evidence>
<dbReference type="InterPro" id="IPR051156">
    <property type="entry name" value="Mito/Outer_Membr_Metalloprot"/>
</dbReference>
<dbReference type="InterPro" id="IPR001915">
    <property type="entry name" value="Peptidase_M48"/>
</dbReference>
<dbReference type="AlphaFoldDB" id="I4B3H6"/>
<keyword evidence="4 6" id="KW-0862">Zinc</keyword>
<name>I4B3H6_TURPD</name>
<keyword evidence="8" id="KW-0812">Transmembrane</keyword>
<dbReference type="HOGENOM" id="CLU_029002_0_2_12"/>
<evidence type="ECO:0000256" key="8">
    <source>
        <dbReference type="SAM" id="Phobius"/>
    </source>
</evidence>
<sequence length="397" mass="45077">MIHQTSARYLDGLDPRPRTGRLVYDEAHRELHFYEAAETGERFVCSIDKNQSIDIRSRGGEQIIEWRPKTNHTSAMLIVTDLAFTRLIRDRFLAHKNVFWRYATLVWSESLGKVALALVAAVFATGLATWYFMEHSFKLIPVSWDKKVGDQAAPGLKEFGEICESKQTIADFKRVLPYLTEKDTPHEFEIQILKTPVENAFALPGGKITFFSQTIKKAQTNAELVGILAHEVGHVERRHGMQQLSQYMTLRVILALAFGMADETTTLAMAADAGAILFLLKNSRDHERDADAYAAEKLAAAGISSKGIRGFFERINKEHKAQMSKVPDFILTHPQDQDRIQFFERYEKKHAAKFRKANANLPESIKVWLRSKPQLSAACIPPEKETAKDVDDEDRDE</sequence>
<proteinExistence type="inferred from homology"/>
<dbReference type="Gene3D" id="3.30.2010.10">
    <property type="entry name" value="Metalloproteases ('zincins'), catalytic domain"/>
    <property type="match status" value="1"/>
</dbReference>
<evidence type="ECO:0000313" key="10">
    <source>
        <dbReference type="EMBL" id="AFM11833.1"/>
    </source>
</evidence>
<evidence type="ECO:0000256" key="7">
    <source>
        <dbReference type="SAM" id="MobiDB-lite"/>
    </source>
</evidence>
<keyword evidence="3 6" id="KW-0378">Hydrolase</keyword>
<dbReference type="RefSeq" id="WP_014802349.1">
    <property type="nucleotide sequence ID" value="NC_018020.1"/>
</dbReference>
<accession>I4B3H6</accession>
<dbReference type="Pfam" id="PF01435">
    <property type="entry name" value="Peptidase_M48"/>
    <property type="match status" value="1"/>
</dbReference>
<comment type="similarity">
    <text evidence="6">Belongs to the peptidase M48 family.</text>
</comment>
<dbReference type="OrthoDB" id="9810445at2"/>
<reference evidence="10 11" key="1">
    <citation type="submission" date="2012-06" db="EMBL/GenBank/DDBJ databases">
        <title>The complete chromosome of genome of Turneriella parva DSM 21527.</title>
        <authorList>
            <consortium name="US DOE Joint Genome Institute (JGI-PGF)"/>
            <person name="Lucas S."/>
            <person name="Han J."/>
            <person name="Lapidus A."/>
            <person name="Bruce D."/>
            <person name="Goodwin L."/>
            <person name="Pitluck S."/>
            <person name="Peters L."/>
            <person name="Kyrpides N."/>
            <person name="Mavromatis K."/>
            <person name="Ivanova N."/>
            <person name="Mikhailova N."/>
            <person name="Chertkov O."/>
            <person name="Detter J.C."/>
            <person name="Tapia R."/>
            <person name="Han C."/>
            <person name="Land M."/>
            <person name="Hauser L."/>
            <person name="Markowitz V."/>
            <person name="Cheng J.-F."/>
            <person name="Hugenholtz P."/>
            <person name="Woyke T."/>
            <person name="Wu D."/>
            <person name="Gronow S."/>
            <person name="Wellnitz S."/>
            <person name="Brambilla E."/>
            <person name="Klenk H.-P."/>
            <person name="Eisen J.A."/>
        </authorList>
    </citation>
    <scope>NUCLEOTIDE SEQUENCE [LARGE SCALE GENOMIC DNA]</scope>
    <source>
        <strain evidence="11">ATCC BAA-1111 / DSM 21527 / NCTC 11395 / H</strain>
    </source>
</reference>
<keyword evidence="8" id="KW-1133">Transmembrane helix</keyword>
<organism evidence="10 11">
    <name type="scientific">Turneriella parva (strain ATCC BAA-1111 / DSM 21527 / NCTC 11395 / H)</name>
    <name type="common">Leptospira parva</name>
    <dbReference type="NCBI Taxonomy" id="869212"/>
    <lineage>
        <taxon>Bacteria</taxon>
        <taxon>Pseudomonadati</taxon>
        <taxon>Spirochaetota</taxon>
        <taxon>Spirochaetia</taxon>
        <taxon>Leptospirales</taxon>
        <taxon>Leptospiraceae</taxon>
        <taxon>Turneriella</taxon>
    </lineage>
</organism>
<evidence type="ECO:0000256" key="5">
    <source>
        <dbReference type="ARBA" id="ARBA00023049"/>
    </source>
</evidence>
<protein>
    <submittedName>
        <fullName evidence="10">Peptidase M48 Ste24p</fullName>
    </submittedName>
</protein>
<keyword evidence="2" id="KW-0479">Metal-binding</keyword>